<dbReference type="Pfam" id="PF01872">
    <property type="entry name" value="RibD_C"/>
    <property type="match status" value="1"/>
</dbReference>
<dbReference type="PROSITE" id="PS51747">
    <property type="entry name" value="CYT_DCMP_DEAMINASES_2"/>
    <property type="match status" value="1"/>
</dbReference>
<dbReference type="GO" id="GO:0008703">
    <property type="term" value="F:5-amino-6-(5-phosphoribosylamino)uracil reductase activity"/>
    <property type="evidence" value="ECO:0007669"/>
    <property type="project" value="InterPro"/>
</dbReference>
<keyword evidence="4" id="KW-0479">Metal-binding</keyword>
<sequence length="348" mass="35809">MTTVAEAMRRARELGWSVLGRTSPNPAVGAVVLDAAGQVVGEGATAPPGGPHAEVAALAQAGERARGGTAVVTLEPCDHTGRTGPCSVALLAAGVARVVVAVPEPTGQAGGGAERLRAAGVAVELGVEQAEAEDGALAPWLLGVREQRPQVVWKVAATLDGRVAAADGTSRWVTGPDARAAVHRLRATCDAVLVGSGTALADDPQLTVRDVPGADHQPLRVVLDRRGRVPATARVHDDAAPTLVSRAAGLAELLAELWDRDARRVLLEGGPTLAAAFLRAGLVDELVLHLAPQLLGAGPALTGDLGITTMAGALQWRMLDVTTLGRDVQVRYRPTRHTGSPRPTEEGN</sequence>
<keyword evidence="5" id="KW-0862">Zinc</keyword>
<dbReference type="InterPro" id="IPR016192">
    <property type="entry name" value="APOBEC/CMP_deaminase_Zn-bd"/>
</dbReference>
<evidence type="ECO:0000256" key="7">
    <source>
        <dbReference type="ARBA" id="ARBA00023002"/>
    </source>
</evidence>
<dbReference type="EMBL" id="CAFBMQ010000048">
    <property type="protein sequence ID" value="CAB4904987.1"/>
    <property type="molecule type" value="Genomic_DNA"/>
</dbReference>
<evidence type="ECO:0000313" key="10">
    <source>
        <dbReference type="EMBL" id="CAB4904987.1"/>
    </source>
</evidence>
<dbReference type="PANTHER" id="PTHR38011">
    <property type="entry name" value="DIHYDROFOLATE REDUCTASE FAMILY PROTEIN (AFU_ORTHOLOGUE AFUA_8G06820)"/>
    <property type="match status" value="1"/>
</dbReference>
<dbReference type="PROSITE" id="PS00903">
    <property type="entry name" value="CYT_DCMP_DEAMINASES_1"/>
    <property type="match status" value="1"/>
</dbReference>
<dbReference type="GO" id="GO:0009231">
    <property type="term" value="P:riboflavin biosynthetic process"/>
    <property type="evidence" value="ECO:0007669"/>
    <property type="project" value="UniProtKB-UniPathway"/>
</dbReference>
<comment type="pathway">
    <text evidence="2">Cofactor biosynthesis; riboflavin biosynthesis; 5-amino-6-(D-ribitylamino)uracil from GTP: step 3/4.</text>
</comment>
<protein>
    <submittedName>
        <fullName evidence="10">Unannotated protein</fullName>
    </submittedName>
</protein>
<dbReference type="InterPro" id="IPR050765">
    <property type="entry name" value="Riboflavin_Biosynth_HTPR"/>
</dbReference>
<evidence type="ECO:0000256" key="1">
    <source>
        <dbReference type="ARBA" id="ARBA00004882"/>
    </source>
</evidence>
<dbReference type="InterPro" id="IPR004794">
    <property type="entry name" value="Eubact_RibD"/>
</dbReference>
<dbReference type="GO" id="GO:0008835">
    <property type="term" value="F:diaminohydroxyphosphoribosylaminopyrimidine deaminase activity"/>
    <property type="evidence" value="ECO:0007669"/>
    <property type="project" value="InterPro"/>
</dbReference>
<keyword evidence="8" id="KW-0511">Multifunctional enzyme</keyword>
<reference evidence="10" key="1">
    <citation type="submission" date="2020-05" db="EMBL/GenBank/DDBJ databases">
        <authorList>
            <person name="Chiriac C."/>
            <person name="Salcher M."/>
            <person name="Ghai R."/>
            <person name="Kavagutti S V."/>
        </authorList>
    </citation>
    <scope>NUCLEOTIDE SEQUENCE</scope>
</reference>
<keyword evidence="6" id="KW-0521">NADP</keyword>
<dbReference type="Gene3D" id="3.40.430.10">
    <property type="entry name" value="Dihydrofolate Reductase, subunit A"/>
    <property type="match status" value="2"/>
</dbReference>
<keyword evidence="7" id="KW-0560">Oxidoreductase</keyword>
<dbReference type="Gene3D" id="3.40.140.10">
    <property type="entry name" value="Cytidine Deaminase, domain 2"/>
    <property type="match status" value="1"/>
</dbReference>
<dbReference type="GO" id="GO:0008270">
    <property type="term" value="F:zinc ion binding"/>
    <property type="evidence" value="ECO:0007669"/>
    <property type="project" value="InterPro"/>
</dbReference>
<gene>
    <name evidence="10" type="ORF">UFOPK3609_00484</name>
</gene>
<evidence type="ECO:0000256" key="2">
    <source>
        <dbReference type="ARBA" id="ARBA00004910"/>
    </source>
</evidence>
<keyword evidence="3" id="KW-0686">Riboflavin biosynthesis</keyword>
<evidence type="ECO:0000259" key="9">
    <source>
        <dbReference type="PROSITE" id="PS51747"/>
    </source>
</evidence>
<dbReference type="InterPro" id="IPR024072">
    <property type="entry name" value="DHFR-like_dom_sf"/>
</dbReference>
<proteinExistence type="predicted"/>
<evidence type="ECO:0000256" key="4">
    <source>
        <dbReference type="ARBA" id="ARBA00022723"/>
    </source>
</evidence>
<dbReference type="UniPathway" id="UPA00275">
    <property type="reaction ID" value="UER00401"/>
</dbReference>
<name>A0A6J7GA67_9ZZZZ</name>
<feature type="domain" description="CMP/dCMP-type deaminase" evidence="9">
    <location>
        <begin position="2"/>
        <end position="124"/>
    </location>
</feature>
<dbReference type="Pfam" id="PF00383">
    <property type="entry name" value="dCMP_cyt_deam_1"/>
    <property type="match status" value="1"/>
</dbReference>
<evidence type="ECO:0000256" key="3">
    <source>
        <dbReference type="ARBA" id="ARBA00022619"/>
    </source>
</evidence>
<dbReference type="SUPFAM" id="SSF53597">
    <property type="entry name" value="Dihydrofolate reductase-like"/>
    <property type="match status" value="1"/>
</dbReference>
<comment type="pathway">
    <text evidence="1">Cofactor biosynthesis; riboflavin biosynthesis; 5-amino-6-(D-ribitylamino)uracil from GTP: step 2/4.</text>
</comment>
<dbReference type="PANTHER" id="PTHR38011:SF7">
    <property type="entry name" value="2,5-DIAMINO-6-RIBOSYLAMINO-4(3H)-PYRIMIDINONE 5'-PHOSPHATE REDUCTASE"/>
    <property type="match status" value="1"/>
</dbReference>
<dbReference type="NCBIfam" id="TIGR00326">
    <property type="entry name" value="eubact_ribD"/>
    <property type="match status" value="1"/>
</dbReference>
<dbReference type="InterPro" id="IPR002125">
    <property type="entry name" value="CMP_dCMP_dom"/>
</dbReference>
<dbReference type="InterPro" id="IPR002734">
    <property type="entry name" value="RibDG_C"/>
</dbReference>
<dbReference type="PIRSF" id="PIRSF006769">
    <property type="entry name" value="RibD"/>
    <property type="match status" value="1"/>
</dbReference>
<evidence type="ECO:0000256" key="6">
    <source>
        <dbReference type="ARBA" id="ARBA00022857"/>
    </source>
</evidence>
<dbReference type="CDD" id="cd01284">
    <property type="entry name" value="Riboflavin_deaminase-reductase"/>
    <property type="match status" value="1"/>
</dbReference>
<organism evidence="10">
    <name type="scientific">freshwater metagenome</name>
    <dbReference type="NCBI Taxonomy" id="449393"/>
    <lineage>
        <taxon>unclassified sequences</taxon>
        <taxon>metagenomes</taxon>
        <taxon>ecological metagenomes</taxon>
    </lineage>
</organism>
<dbReference type="InterPro" id="IPR016193">
    <property type="entry name" value="Cytidine_deaminase-like"/>
</dbReference>
<dbReference type="SUPFAM" id="SSF53927">
    <property type="entry name" value="Cytidine deaminase-like"/>
    <property type="match status" value="1"/>
</dbReference>
<evidence type="ECO:0000256" key="5">
    <source>
        <dbReference type="ARBA" id="ARBA00022833"/>
    </source>
</evidence>
<dbReference type="AlphaFoldDB" id="A0A6J7GA67"/>
<accession>A0A6J7GA67</accession>
<evidence type="ECO:0000256" key="8">
    <source>
        <dbReference type="ARBA" id="ARBA00023268"/>
    </source>
</evidence>